<evidence type="ECO:0000313" key="3">
    <source>
        <dbReference type="Proteomes" id="UP000017246"/>
    </source>
</evidence>
<feature type="compositionally biased region" description="Polar residues" evidence="1">
    <location>
        <begin position="198"/>
        <end position="210"/>
    </location>
</feature>
<dbReference type="GO" id="GO:0008168">
    <property type="term" value="F:methyltransferase activity"/>
    <property type="evidence" value="ECO:0007669"/>
    <property type="project" value="UniProtKB-KW"/>
</dbReference>
<protein>
    <submittedName>
        <fullName evidence="2">Lysine specific histone demethylase 1B</fullName>
    </submittedName>
</protein>
<dbReference type="EMBL" id="LN902845">
    <property type="protein sequence ID" value="CUT99469.1"/>
    <property type="molecule type" value="Genomic_DNA"/>
</dbReference>
<dbReference type="Proteomes" id="UP000017246">
    <property type="component" value="Unassembled WGS sequence"/>
</dbReference>
<keyword evidence="3" id="KW-1185">Reference proteome</keyword>
<sequence>MSVVGEALQYTRTKIKRSSSSPPKHSAVRRAVVYYFGYFLGPLTPAPTCKRRCFAIHLPSLWSSSPFLPLPLLSRCAFPYLNTTAINAIIAPLSFSVPVYSKYQFILYNMQMPLCHKYRLDTKSRCFKKHPQNSSAGHSSFLHVKRHLSTSTLSTCGYVPFVTLMTRTNAPSRSDTGADTVPDPRLDQAPQLGPFVRQPSNGPNPGSLNAQGDRSCFTEPIALPLVSCFLTIDSHFSVLFTHLAVPLSGFHKFSQKIPIFGRKFKCSLISSLKGDPCSQPEDQRVFLVINNRVNFQASMQMPGLVHESQLIFLCPQYSPVLLGIEPPAIGSLIDHAKCSDWSLNYPEYRKPFCGPSEFPIPAGAWSPIEIFKWENSLFPFITRYPSLYRAIRNTVIYLWNHKKFRMVTAESAARSLLIRGLIRIIIVDEWLPFFLEHLTYRGLINFGLCAKCNPPNCPNLRWSVVIGPMDLKSAVFHCQLKNSFELHRMHSTNAPDVAEFLTLENVYISNVFAESQFTFRSDGIEQNQITFLNHSIGNHVVDPINNDVMVLAHQLHLPSVAELLPTIFNPRGERLVVVVEDVFNRVQRSAYKFFLTIMTKKTLETETVSLTVQDMFDVLRCSMLGGLPEQESFQNDSQLCEYFLACIEERLIERLLLYGNEDTPSPISLCDMSPTLLHSLLSRSDPFYLHALHLLSDNYSPLTFAGLNAHKVLVNRLIPSSPEENRVCSVVFQHIGPHGGLYILRQNGTELQLVASVIVTLPSSALKIIFCDDPVEEALKSHPLKVDNDVLAIYLPHHFRIPSGQTRCYPREMTERPLCISVTLVYPSPWWRPLLSRAMEPDSLFMEGYGVDLDAFPEDNKAPSLFAFIPEDRSMRGFCHNFRDLSCESPDSVGIIQTHILSKSIDSHWADNDASLTQLVHSHLVKCLKASKNGYERYIASSINRLSPLAVANAPWNAPYMEARSAEPALTDIGMAIHFSDAKKPEVEITKAEFYITEDWWRLLSDGAAIHVLPELTHSCETTKSPEDETLARDALSWEVMMGLRWAKFYLSENSSPGWSEKRAIATLKAAAINTRDALYLESPCLFMETGDVNDDDSGDEDDDDVDEMKSRVANVFKRPHPPSLRRSSRQVKRPCTLNL</sequence>
<dbReference type="STRING" id="6211.A0A068Y2Y2"/>
<dbReference type="InterPro" id="IPR009057">
    <property type="entry name" value="Homeodomain-like_sf"/>
</dbReference>
<dbReference type="OMA" id="CEYFLAC"/>
<name>A0A068Y2Y2_ECHMU</name>
<keyword evidence="2" id="KW-0808">Transferase</keyword>
<evidence type="ECO:0000256" key="1">
    <source>
        <dbReference type="SAM" id="MobiDB-lite"/>
    </source>
</evidence>
<dbReference type="Gene3D" id="1.10.10.10">
    <property type="entry name" value="Winged helix-like DNA-binding domain superfamily/Winged helix DNA-binding domain"/>
    <property type="match status" value="1"/>
</dbReference>
<feature type="region of interest" description="Disordered" evidence="1">
    <location>
        <begin position="1091"/>
        <end position="1140"/>
    </location>
</feature>
<dbReference type="GO" id="GO:0032259">
    <property type="term" value="P:methylation"/>
    <property type="evidence" value="ECO:0007669"/>
    <property type="project" value="UniProtKB-KW"/>
</dbReference>
<evidence type="ECO:0000313" key="2">
    <source>
        <dbReference type="EMBL" id="CUT99469.1"/>
    </source>
</evidence>
<feature type="compositionally biased region" description="Acidic residues" evidence="1">
    <location>
        <begin position="1092"/>
        <end position="1107"/>
    </location>
</feature>
<feature type="region of interest" description="Disordered" evidence="1">
    <location>
        <begin position="170"/>
        <end position="210"/>
    </location>
</feature>
<reference evidence="2" key="1">
    <citation type="journal article" date="2013" name="Nature">
        <title>The genomes of four tapeworm species reveal adaptations to parasitism.</title>
        <authorList>
            <person name="Tsai I.J."/>
            <person name="Zarowiecki M."/>
            <person name="Holroyd N."/>
            <person name="Garciarrubio A."/>
            <person name="Sanchez-Flores A."/>
            <person name="Brooks K.L."/>
            <person name="Tracey A."/>
            <person name="Bobes R.J."/>
            <person name="Fragoso G."/>
            <person name="Sciutto E."/>
            <person name="Aslett M."/>
            <person name="Beasley H."/>
            <person name="Bennett H.M."/>
            <person name="Cai J."/>
            <person name="Camicia F."/>
            <person name="Clark R."/>
            <person name="Cucher M."/>
            <person name="De Silva N."/>
            <person name="Day T.A."/>
            <person name="Deplazes P."/>
            <person name="Estrada K."/>
            <person name="Fernandez C."/>
            <person name="Holland P.W."/>
            <person name="Hou J."/>
            <person name="Hu S."/>
            <person name="Huckvale T."/>
            <person name="Hung S.S."/>
            <person name="Kamenetzky L."/>
            <person name="Keane J.A."/>
            <person name="Kiss F."/>
            <person name="Koziol U."/>
            <person name="Lambert O."/>
            <person name="Liu K."/>
            <person name="Luo X."/>
            <person name="Luo Y."/>
            <person name="Macchiaroli N."/>
            <person name="Nichol S."/>
            <person name="Paps J."/>
            <person name="Parkinson J."/>
            <person name="Pouchkina-Stantcheva N."/>
            <person name="Riddiford N."/>
            <person name="Rosenzvit M."/>
            <person name="Salinas G."/>
            <person name="Wasmuth J.D."/>
            <person name="Zamanian M."/>
            <person name="Zheng Y."/>
            <person name="Cai X."/>
            <person name="Soberon X."/>
            <person name="Olson P.D."/>
            <person name="Laclette J.P."/>
            <person name="Brehm K."/>
            <person name="Berriman M."/>
            <person name="Garciarrubio A."/>
            <person name="Bobes R.J."/>
            <person name="Fragoso G."/>
            <person name="Sanchez-Flores A."/>
            <person name="Estrada K."/>
            <person name="Cevallos M.A."/>
            <person name="Morett E."/>
            <person name="Gonzalez V."/>
            <person name="Portillo T."/>
            <person name="Ochoa-Leyva A."/>
            <person name="Jose M.V."/>
            <person name="Sciutto E."/>
            <person name="Landa A."/>
            <person name="Jimenez L."/>
            <person name="Valdes V."/>
            <person name="Carrero J.C."/>
            <person name="Larralde C."/>
            <person name="Morales-Montor J."/>
            <person name="Limon-Lason J."/>
            <person name="Soberon X."/>
            <person name="Laclette J.P."/>
        </authorList>
    </citation>
    <scope>NUCLEOTIDE SEQUENCE [LARGE SCALE GENOMIC DNA]</scope>
</reference>
<proteinExistence type="predicted"/>
<organism evidence="2 3">
    <name type="scientific">Echinococcus multilocularis</name>
    <name type="common">Fox tapeworm</name>
    <dbReference type="NCBI Taxonomy" id="6211"/>
    <lineage>
        <taxon>Eukaryota</taxon>
        <taxon>Metazoa</taxon>
        <taxon>Spiralia</taxon>
        <taxon>Lophotrochozoa</taxon>
        <taxon>Platyhelminthes</taxon>
        <taxon>Cestoda</taxon>
        <taxon>Eucestoda</taxon>
        <taxon>Cyclophyllidea</taxon>
        <taxon>Taeniidae</taxon>
        <taxon>Echinococcus</taxon>
    </lineage>
</organism>
<dbReference type="InterPro" id="IPR036388">
    <property type="entry name" value="WH-like_DNA-bd_sf"/>
</dbReference>
<reference evidence="2" key="2">
    <citation type="submission" date="2015-11" db="EMBL/GenBank/DDBJ databases">
        <authorList>
            <person name="Zhang Y."/>
            <person name="Guo Z."/>
        </authorList>
    </citation>
    <scope>NUCLEOTIDE SEQUENCE</scope>
</reference>
<dbReference type="SUPFAM" id="SSF46689">
    <property type="entry name" value="Homeodomain-like"/>
    <property type="match status" value="1"/>
</dbReference>
<dbReference type="OrthoDB" id="2219495at2759"/>
<dbReference type="AlphaFoldDB" id="A0A068Y2Y2"/>
<accession>A0A068Y2Y2</accession>
<keyword evidence="2" id="KW-0489">Methyltransferase</keyword>